<dbReference type="GeneID" id="37035560"/>
<dbReference type="GO" id="GO:0033962">
    <property type="term" value="P:P-body assembly"/>
    <property type="evidence" value="ECO:0007669"/>
    <property type="project" value="TreeGrafter"/>
</dbReference>
<evidence type="ECO:0000256" key="3">
    <source>
        <dbReference type="ARBA" id="ARBA00009138"/>
    </source>
</evidence>
<comment type="subcellular location">
    <subcellularLocation>
        <location evidence="2">Cytoplasm</location>
        <location evidence="2">P-body</location>
    </subcellularLocation>
    <subcellularLocation>
        <location evidence="1">Nucleus</location>
    </subcellularLocation>
</comment>
<feature type="domain" description="mRNA decay factor PAT1" evidence="8">
    <location>
        <begin position="1"/>
        <end position="924"/>
    </location>
</feature>
<evidence type="ECO:0000256" key="1">
    <source>
        <dbReference type="ARBA" id="ARBA00004123"/>
    </source>
</evidence>
<keyword evidence="10" id="KW-1185">Reference proteome</keyword>
<feature type="compositionally biased region" description="Basic and acidic residues" evidence="7">
    <location>
        <begin position="498"/>
        <end position="507"/>
    </location>
</feature>
<keyword evidence="4" id="KW-0963">Cytoplasm</keyword>
<feature type="region of interest" description="Disordered" evidence="7">
    <location>
        <begin position="125"/>
        <end position="322"/>
    </location>
</feature>
<evidence type="ECO:0000256" key="4">
    <source>
        <dbReference type="ARBA" id="ARBA00022490"/>
    </source>
</evidence>
<dbReference type="STRING" id="1522189.A0A316W0F5"/>
<feature type="region of interest" description="Disordered" evidence="7">
    <location>
        <begin position="448"/>
        <end position="556"/>
    </location>
</feature>
<feature type="compositionally biased region" description="Low complexity" evidence="7">
    <location>
        <begin position="450"/>
        <end position="469"/>
    </location>
</feature>
<dbReference type="Pfam" id="PF09770">
    <property type="entry name" value="PAT1"/>
    <property type="match status" value="1"/>
</dbReference>
<dbReference type="PANTHER" id="PTHR21551:SF0">
    <property type="entry name" value="PROTEIN ASSOCIATED WITH TOPO II RELATED-1, ISOFORM A"/>
    <property type="match status" value="1"/>
</dbReference>
<organism evidence="9 10">
    <name type="scientific">Ceraceosorus guamensis</name>
    <dbReference type="NCBI Taxonomy" id="1522189"/>
    <lineage>
        <taxon>Eukaryota</taxon>
        <taxon>Fungi</taxon>
        <taxon>Dikarya</taxon>
        <taxon>Basidiomycota</taxon>
        <taxon>Ustilaginomycotina</taxon>
        <taxon>Exobasidiomycetes</taxon>
        <taxon>Ceraceosorales</taxon>
        <taxon>Ceraceosoraceae</taxon>
        <taxon>Ceraceosorus</taxon>
    </lineage>
</organism>
<keyword evidence="6" id="KW-0539">Nucleus</keyword>
<evidence type="ECO:0000256" key="7">
    <source>
        <dbReference type="SAM" id="MobiDB-lite"/>
    </source>
</evidence>
<dbReference type="GO" id="GO:0000932">
    <property type="term" value="C:P-body"/>
    <property type="evidence" value="ECO:0007669"/>
    <property type="project" value="UniProtKB-SubCell"/>
</dbReference>
<dbReference type="OrthoDB" id="74835at2759"/>
<feature type="compositionally biased region" description="Low complexity" evidence="7">
    <location>
        <begin position="173"/>
        <end position="201"/>
    </location>
</feature>
<feature type="compositionally biased region" description="Pro residues" evidence="7">
    <location>
        <begin position="147"/>
        <end position="163"/>
    </location>
</feature>
<dbReference type="Proteomes" id="UP000245783">
    <property type="component" value="Unassembled WGS sequence"/>
</dbReference>
<gene>
    <name evidence="9" type="ORF">IE81DRAFT_322622</name>
</gene>
<dbReference type="EMBL" id="KZ819371">
    <property type="protein sequence ID" value="PWN43326.1"/>
    <property type="molecule type" value="Genomic_DNA"/>
</dbReference>
<dbReference type="AlphaFoldDB" id="A0A316W0F5"/>
<keyword evidence="5" id="KW-0694">RNA-binding</keyword>
<evidence type="ECO:0000313" key="9">
    <source>
        <dbReference type="EMBL" id="PWN43326.1"/>
    </source>
</evidence>
<proteinExistence type="inferred from homology"/>
<evidence type="ECO:0000256" key="6">
    <source>
        <dbReference type="ARBA" id="ARBA00023242"/>
    </source>
</evidence>
<accession>A0A316W0F5</accession>
<dbReference type="RefSeq" id="XP_025370486.1">
    <property type="nucleotide sequence ID" value="XM_025513690.1"/>
</dbReference>
<feature type="compositionally biased region" description="Low complexity" evidence="7">
    <location>
        <begin position="508"/>
        <end position="520"/>
    </location>
</feature>
<feature type="compositionally biased region" description="Low complexity" evidence="7">
    <location>
        <begin position="307"/>
        <end position="322"/>
    </location>
</feature>
<dbReference type="GO" id="GO:0005634">
    <property type="term" value="C:nucleus"/>
    <property type="evidence" value="ECO:0007669"/>
    <property type="project" value="UniProtKB-SubCell"/>
</dbReference>
<dbReference type="FunCoup" id="A0A316W0F5">
    <property type="interactions" value="126"/>
</dbReference>
<dbReference type="InParanoid" id="A0A316W0F5"/>
<dbReference type="GO" id="GO:0000290">
    <property type="term" value="P:deadenylation-dependent decapping of nuclear-transcribed mRNA"/>
    <property type="evidence" value="ECO:0007669"/>
    <property type="project" value="InterPro"/>
</dbReference>
<evidence type="ECO:0000256" key="2">
    <source>
        <dbReference type="ARBA" id="ARBA00004201"/>
    </source>
</evidence>
<feature type="region of interest" description="Disordered" evidence="7">
    <location>
        <begin position="87"/>
        <end position="106"/>
    </location>
</feature>
<feature type="compositionally biased region" description="Polar residues" evidence="7">
    <location>
        <begin position="87"/>
        <end position="103"/>
    </location>
</feature>
<protein>
    <recommendedName>
        <fullName evidence="8">mRNA decay factor PAT1 domain-containing protein</fullName>
    </recommendedName>
</protein>
<name>A0A316W0F5_9BASI</name>
<comment type="similarity">
    <text evidence="3">Belongs to the PAT1 family.</text>
</comment>
<dbReference type="InterPro" id="IPR039900">
    <property type="entry name" value="Pat1-like"/>
</dbReference>
<reference evidence="9 10" key="1">
    <citation type="journal article" date="2018" name="Mol. Biol. Evol.">
        <title>Broad Genomic Sampling Reveals a Smut Pathogenic Ancestry of the Fungal Clade Ustilaginomycotina.</title>
        <authorList>
            <person name="Kijpornyongpan T."/>
            <person name="Mondo S.J."/>
            <person name="Barry K."/>
            <person name="Sandor L."/>
            <person name="Lee J."/>
            <person name="Lipzen A."/>
            <person name="Pangilinan J."/>
            <person name="LaButti K."/>
            <person name="Hainaut M."/>
            <person name="Henrissat B."/>
            <person name="Grigoriev I.V."/>
            <person name="Spatafora J.W."/>
            <person name="Aime M.C."/>
        </authorList>
    </citation>
    <scope>NUCLEOTIDE SEQUENCE [LARGE SCALE GENOMIC DNA]</scope>
    <source>
        <strain evidence="9 10">MCA 4658</strain>
    </source>
</reference>
<evidence type="ECO:0000313" key="10">
    <source>
        <dbReference type="Proteomes" id="UP000245783"/>
    </source>
</evidence>
<dbReference type="GO" id="GO:0003723">
    <property type="term" value="F:RNA binding"/>
    <property type="evidence" value="ECO:0007669"/>
    <property type="project" value="UniProtKB-KW"/>
</dbReference>
<evidence type="ECO:0000256" key="5">
    <source>
        <dbReference type="ARBA" id="ARBA00022884"/>
    </source>
</evidence>
<dbReference type="PANTHER" id="PTHR21551">
    <property type="entry name" value="TOPOISOMERASE II-ASSOCIATED PROTEIN PAT1"/>
    <property type="match status" value="1"/>
</dbReference>
<sequence length="964" mass="102524">MSFFGFDTTLPGKVSGAGETGLEGKFRNTSLGAGAREDVEIYTWGQDGNDGLGDLLEEEGDDFNDDTFGFGGAGGDVGTDFDFAGQTAKQGAAQSSFPQQQSKPAGDARFVSTLDDFWGLPSAPVGAAFGQPAPPAIQEPPQVQGYQPPPPAAPQTASKPPPRTMDEVEAEMRAAAQARAAAAAQQQSQPSAPSSAPASQPGRPLTLEEVEAQMRARQQQQQQQQHPSQPVPGLEAPQVQPASQLPPAFPSLEAPQPGAVPQLPAGFGLGPAHFPPLGATGPRLDTAGPRSGTPGISGRGRDGMPPAAAAMHNAAQNNAAAKQAHMAHLKALLDALPAPVREGVLRLPPHAQFASLEGVAHQFPGLLRPEEAPNVIGAALAKLSEVEQHETRLARRAMKIQAMSHYNNLMTISDKDFITRIQVSTLVTQDPYADDFYAHIYFQLRGGGPAQSAANGAPSGQAQAGGRAPPKGPAKGRKGKSARDQAMSRMQAQVERIVQNRKERSEKAAAGAALEGALGRVGPSTTKAPRQMLQVDARSATPKPDGASGSTQAQDAVRAALQGTSLAHETILPDGMQPALGKHVVLGILEKLYEIVLSLEQMRRSAPSPPSGPTEEPSSDYLAWQQQQSQLVSTLWSELRVLEPLQVSDPHPFISLMSTIKGKRLLPRALRHLTQEQVLTALTLIVATFSQLDIVRQGSALDVPLEGGANVSRENRREAARQTEAFSTSVVPAMLSLMAGASMRIVSGMLALFVERNDLISVAKTRPGIAFLTIFLSRAETLRQGGAAVSDVEAPSADELEQWTEIFGLLFRKLTSRSGELASLFPSSRARNAIPFGSAYYEGASAPGGSVSLGKERNIDSEDEPVWNLMAALAVSSATEQQHVLVQELREKILENVFAAREWAERRGNSESDADLRIRNVNLLVSRLSRCLWQSFAPFAPLTFSSCPYLQLHALNLDAAQITV</sequence>
<evidence type="ECO:0000259" key="8">
    <source>
        <dbReference type="Pfam" id="PF09770"/>
    </source>
</evidence>
<dbReference type="InterPro" id="IPR019167">
    <property type="entry name" value="PAT1_dom"/>
</dbReference>